<evidence type="ECO:0000313" key="17">
    <source>
        <dbReference type="Ensembl" id="ENSMODP00000038636.2"/>
    </source>
</evidence>
<dbReference type="EC" id="1.14.14.1" evidence="5"/>
<reference evidence="17 18" key="1">
    <citation type="journal article" date="2007" name="Nature">
        <title>Genome of the marsupial Monodelphis domestica reveals innovation in non-coding sequences.</title>
        <authorList>
            <person name="Mikkelsen T.S."/>
            <person name="Wakefield M.J."/>
            <person name="Aken B."/>
            <person name="Amemiya C.T."/>
            <person name="Chang J.L."/>
            <person name="Duke S."/>
            <person name="Garber M."/>
            <person name="Gentles A.J."/>
            <person name="Goodstadt L."/>
            <person name="Heger A."/>
            <person name="Jurka J."/>
            <person name="Kamal M."/>
            <person name="Mauceli E."/>
            <person name="Searle S.M."/>
            <person name="Sharpe T."/>
            <person name="Baker M.L."/>
            <person name="Batzer M.A."/>
            <person name="Benos P.V."/>
            <person name="Belov K."/>
            <person name="Clamp M."/>
            <person name="Cook A."/>
            <person name="Cuff J."/>
            <person name="Das R."/>
            <person name="Davidow L."/>
            <person name="Deakin J.E."/>
            <person name="Fazzari M.J."/>
            <person name="Glass J.L."/>
            <person name="Grabherr M."/>
            <person name="Greally J.M."/>
            <person name="Gu W."/>
            <person name="Hore T.A."/>
            <person name="Huttley G.A."/>
            <person name="Kleber M."/>
            <person name="Jirtle R.L."/>
            <person name="Koina E."/>
            <person name="Lee J.T."/>
            <person name="Mahony S."/>
            <person name="Marra M.A."/>
            <person name="Miller R.D."/>
            <person name="Nicholls R.D."/>
            <person name="Oda M."/>
            <person name="Papenfuss A.T."/>
            <person name="Parra Z.E."/>
            <person name="Pollock D.D."/>
            <person name="Ray D.A."/>
            <person name="Schein J.E."/>
            <person name="Speed T.P."/>
            <person name="Thompson K."/>
            <person name="VandeBerg J.L."/>
            <person name="Wade C.M."/>
            <person name="Walker J.A."/>
            <person name="Waters P.D."/>
            <person name="Webber C."/>
            <person name="Weidman J.R."/>
            <person name="Xie X."/>
            <person name="Zody M.C."/>
            <person name="Baldwin J."/>
            <person name="Abdouelleil A."/>
            <person name="Abdulkadir J."/>
            <person name="Abebe A."/>
            <person name="Abera B."/>
            <person name="Abreu J."/>
            <person name="Acer S.C."/>
            <person name="Aftuck L."/>
            <person name="Alexander A."/>
            <person name="An P."/>
            <person name="Anderson E."/>
            <person name="Anderson S."/>
            <person name="Arachi H."/>
            <person name="Azer M."/>
            <person name="Bachantsang P."/>
            <person name="Barry A."/>
            <person name="Bayul T."/>
            <person name="Berlin A."/>
            <person name="Bessette D."/>
            <person name="Bloom T."/>
            <person name="Bloom T."/>
            <person name="Boguslavskiy L."/>
            <person name="Bonnet C."/>
            <person name="Boukhgalter B."/>
            <person name="Bourzgui I."/>
            <person name="Brown A."/>
            <person name="Cahill P."/>
            <person name="Channer S."/>
            <person name="Cheshatsang Y."/>
            <person name="Chuda L."/>
            <person name="Citroen M."/>
            <person name="Collymore A."/>
            <person name="Cooke P."/>
            <person name="Costello M."/>
            <person name="D'Aco K."/>
            <person name="Daza R."/>
            <person name="De Haan G."/>
            <person name="DeGray S."/>
            <person name="DeMaso C."/>
            <person name="Dhargay N."/>
            <person name="Dooley K."/>
            <person name="Dooley E."/>
            <person name="Doricent M."/>
            <person name="Dorje P."/>
            <person name="Dorjee K."/>
            <person name="Dupes A."/>
            <person name="Elong R."/>
            <person name="Falk J."/>
            <person name="Farina A."/>
            <person name="Faro S."/>
            <person name="Ferguson D."/>
            <person name="Fisher S."/>
            <person name="Foley C.D."/>
            <person name="Franke A."/>
            <person name="Friedrich D."/>
            <person name="Gadbois L."/>
            <person name="Gearin G."/>
            <person name="Gearin C.R."/>
            <person name="Giannoukos G."/>
            <person name="Goode T."/>
            <person name="Graham J."/>
            <person name="Grandbois E."/>
            <person name="Grewal S."/>
            <person name="Gyaltsen K."/>
            <person name="Hafez N."/>
            <person name="Hagos B."/>
            <person name="Hall J."/>
            <person name="Henson C."/>
            <person name="Hollinger A."/>
            <person name="Honan T."/>
            <person name="Huard M.D."/>
            <person name="Hughes L."/>
            <person name="Hurhula B."/>
            <person name="Husby M.E."/>
            <person name="Kamat A."/>
            <person name="Kanga B."/>
            <person name="Kashin S."/>
            <person name="Khazanovich D."/>
            <person name="Kisner P."/>
            <person name="Lance K."/>
            <person name="Lara M."/>
            <person name="Lee W."/>
            <person name="Lennon N."/>
            <person name="Letendre F."/>
            <person name="LeVine R."/>
            <person name="Lipovsky A."/>
            <person name="Liu X."/>
            <person name="Liu J."/>
            <person name="Liu S."/>
            <person name="Lokyitsang T."/>
            <person name="Lokyitsang Y."/>
            <person name="Lubonja R."/>
            <person name="Lui A."/>
            <person name="MacDonald P."/>
            <person name="Magnisalis V."/>
            <person name="Maru K."/>
            <person name="Matthews C."/>
            <person name="McCusker W."/>
            <person name="McDonough S."/>
            <person name="Mehta T."/>
            <person name="Meldrim J."/>
            <person name="Meneus L."/>
            <person name="Mihai O."/>
            <person name="Mihalev A."/>
            <person name="Mihova T."/>
            <person name="Mittelman R."/>
            <person name="Mlenga V."/>
            <person name="Montmayeur A."/>
            <person name="Mulrain L."/>
            <person name="Navidi A."/>
            <person name="Naylor J."/>
            <person name="Negash T."/>
            <person name="Nguyen T."/>
            <person name="Nguyen N."/>
            <person name="Nicol R."/>
            <person name="Norbu C."/>
            <person name="Norbu N."/>
            <person name="Novod N."/>
            <person name="O'Neill B."/>
            <person name="Osman S."/>
            <person name="Markiewicz E."/>
            <person name="Oyono O.L."/>
            <person name="Patti C."/>
            <person name="Phunkhang P."/>
            <person name="Pierre F."/>
            <person name="Priest M."/>
            <person name="Raghuraman S."/>
            <person name="Rege F."/>
            <person name="Reyes R."/>
            <person name="Rise C."/>
            <person name="Rogov P."/>
            <person name="Ross K."/>
            <person name="Ryan E."/>
            <person name="Settipalli S."/>
            <person name="Shea T."/>
            <person name="Sherpa N."/>
            <person name="Shi L."/>
            <person name="Shih D."/>
            <person name="Sparrow T."/>
            <person name="Spaulding J."/>
            <person name="Stalker J."/>
            <person name="Stange-Thomann N."/>
            <person name="Stavropoulos S."/>
            <person name="Stone C."/>
            <person name="Strader C."/>
            <person name="Tesfaye S."/>
            <person name="Thomson T."/>
            <person name="Thoulutsang Y."/>
            <person name="Thoulutsang D."/>
            <person name="Topham K."/>
            <person name="Topping I."/>
            <person name="Tsamla T."/>
            <person name="Vassiliev H."/>
            <person name="Vo A."/>
            <person name="Wangchuk T."/>
            <person name="Wangdi T."/>
            <person name="Weiand M."/>
            <person name="Wilkinson J."/>
            <person name="Wilson A."/>
            <person name="Yadav S."/>
            <person name="Young G."/>
            <person name="Yu Q."/>
            <person name="Zembek L."/>
            <person name="Zhong D."/>
            <person name="Zimmer A."/>
            <person name="Zwirko Z."/>
            <person name="Jaffe D.B."/>
            <person name="Alvarez P."/>
            <person name="Brockman W."/>
            <person name="Butler J."/>
            <person name="Chin C."/>
            <person name="Gnerre S."/>
            <person name="MacCallum I."/>
            <person name="Graves J.A."/>
            <person name="Ponting C.P."/>
            <person name="Breen M."/>
            <person name="Samollow P.B."/>
            <person name="Lander E.S."/>
            <person name="Lindblad-Toh K."/>
        </authorList>
    </citation>
    <scope>NUCLEOTIDE SEQUENCE [LARGE SCALE GENOMIC DNA]</scope>
</reference>
<dbReference type="GO" id="GO:0042178">
    <property type="term" value="P:xenobiotic catabolic process"/>
    <property type="evidence" value="ECO:0000318"/>
    <property type="project" value="GO_Central"/>
</dbReference>
<evidence type="ECO:0000256" key="6">
    <source>
        <dbReference type="ARBA" id="ARBA00022617"/>
    </source>
</evidence>
<keyword evidence="10 15" id="KW-0560">Oxidoreductase</keyword>
<comment type="subcellular location">
    <subcellularLocation>
        <location evidence="3">Endoplasmic reticulum membrane</location>
    </subcellularLocation>
    <subcellularLocation>
        <location evidence="2">Microsome membrane</location>
    </subcellularLocation>
</comment>
<dbReference type="InterPro" id="IPR002401">
    <property type="entry name" value="Cyt_P450_E_grp-I"/>
</dbReference>
<dbReference type="SUPFAM" id="SSF48264">
    <property type="entry name" value="Cytochrome P450"/>
    <property type="match status" value="1"/>
</dbReference>
<keyword evidence="9" id="KW-0492">Microsome</keyword>
<dbReference type="OMA" id="YINIAPI"/>
<feature type="transmembrane region" description="Helical" evidence="16">
    <location>
        <begin position="6"/>
        <end position="24"/>
    </location>
</feature>
<dbReference type="PRINTS" id="PR00385">
    <property type="entry name" value="P450"/>
</dbReference>
<accession>F7FSV0</accession>
<keyword evidence="12 15" id="KW-0503">Monooxygenase</keyword>
<dbReference type="PANTHER" id="PTHR24300">
    <property type="entry name" value="CYTOCHROME P450 508A4-RELATED"/>
    <property type="match status" value="1"/>
</dbReference>
<organism evidence="17 18">
    <name type="scientific">Monodelphis domestica</name>
    <name type="common">Gray short-tailed opossum</name>
    <dbReference type="NCBI Taxonomy" id="13616"/>
    <lineage>
        <taxon>Eukaryota</taxon>
        <taxon>Metazoa</taxon>
        <taxon>Chordata</taxon>
        <taxon>Craniata</taxon>
        <taxon>Vertebrata</taxon>
        <taxon>Euteleostomi</taxon>
        <taxon>Mammalia</taxon>
        <taxon>Metatheria</taxon>
        <taxon>Didelphimorphia</taxon>
        <taxon>Didelphidae</taxon>
        <taxon>Monodelphis</taxon>
    </lineage>
</organism>
<sequence length="494" mass="57339">MDPWGLTTPILVFFVSFLVFLSLWKKDYKGRNLPPGPVPLPIIGNILQIDHKNFFMSLNKLYEKYGPVYTIYLGSQPVVVLHGYKALKEALIDQGDIFGGRGKVPVFENTFKGNGIVFSHGEKWKQIRQFSLMTLRKFGMGKRSIEERIQEEAQFLIKELKKTNSQPFNPHVILQYAPFNVISSILFHQRFNYDNEDFLSMMHILNENAILLNSPMIQLYNYFPWLFHYFMSHHKKFFSNTEATKKIFLDQVKKHQDTLDLNNPQNLVDCYFHKMQQEQKNPDSVFDMENLAAIGVDLFGAGTTTTSTTLAFSLFLILKHPEVQDKIHEEIDQVIGPHRIPSIKDKLEMPYTDAVLHEIQRYINIAPISMPHEVTHDTQFRQYFIPKGTMVFPFLSSVLFDPIEFPNPYQFDPGHFLHQDGRFKNSDYFMPFSIGKRACLGEGLAKMELFLLLVTILQNFTIKSVIDPKEIIIKPMSTRGVSCPPKYQLCFFPR</sequence>
<dbReference type="Gene3D" id="1.10.630.10">
    <property type="entry name" value="Cytochrome P450"/>
    <property type="match status" value="1"/>
</dbReference>
<dbReference type="GO" id="GO:0020037">
    <property type="term" value="F:heme binding"/>
    <property type="evidence" value="ECO:0000318"/>
    <property type="project" value="GO_Central"/>
</dbReference>
<dbReference type="Pfam" id="PF00067">
    <property type="entry name" value="p450"/>
    <property type="match status" value="1"/>
</dbReference>
<dbReference type="Bgee" id="ENSMODG00000025781">
    <property type="expression patterns" value="Expressed in liver"/>
</dbReference>
<dbReference type="GO" id="GO:0005789">
    <property type="term" value="C:endoplasmic reticulum membrane"/>
    <property type="evidence" value="ECO:0007669"/>
    <property type="project" value="UniProtKB-SubCell"/>
</dbReference>
<keyword evidence="11 14" id="KW-0408">Iron</keyword>
<dbReference type="PRINTS" id="PR00463">
    <property type="entry name" value="EP450I"/>
</dbReference>
<dbReference type="STRING" id="13616.ENSMODP00000038636"/>
<comment type="similarity">
    <text evidence="4 15">Belongs to the cytochrome P450 family.</text>
</comment>
<dbReference type="Proteomes" id="UP000002280">
    <property type="component" value="Chromosome 1"/>
</dbReference>
<dbReference type="HOGENOM" id="CLU_001570_22_3_1"/>
<evidence type="ECO:0000256" key="10">
    <source>
        <dbReference type="ARBA" id="ARBA00023002"/>
    </source>
</evidence>
<dbReference type="InParanoid" id="F7FSV0"/>
<protein>
    <recommendedName>
        <fullName evidence="5">unspecific monooxygenase</fullName>
        <ecNumber evidence="5">1.14.14.1</ecNumber>
    </recommendedName>
</protein>
<feature type="binding site" description="axial binding residue" evidence="14">
    <location>
        <position position="439"/>
    </location>
    <ligand>
        <name>heme</name>
        <dbReference type="ChEBI" id="CHEBI:30413"/>
    </ligand>
    <ligandPart>
        <name>Fe</name>
        <dbReference type="ChEBI" id="CHEBI:18248"/>
    </ligandPart>
</feature>
<keyword evidence="13 16" id="KW-0472">Membrane</keyword>
<evidence type="ECO:0000256" key="7">
    <source>
        <dbReference type="ARBA" id="ARBA00022723"/>
    </source>
</evidence>
<dbReference type="eggNOG" id="KOG0156">
    <property type="taxonomic scope" value="Eukaryota"/>
</dbReference>
<dbReference type="PANTHER" id="PTHR24300:SF400">
    <property type="entry name" value="CYTOCHROME P450 2C9"/>
    <property type="match status" value="1"/>
</dbReference>
<evidence type="ECO:0000256" key="16">
    <source>
        <dbReference type="SAM" id="Phobius"/>
    </source>
</evidence>
<dbReference type="InterPro" id="IPR001128">
    <property type="entry name" value="Cyt_P450"/>
</dbReference>
<dbReference type="GO" id="GO:0019373">
    <property type="term" value="P:epoxygenase P450 pathway"/>
    <property type="evidence" value="ECO:0000318"/>
    <property type="project" value="GO_Central"/>
</dbReference>
<reference evidence="17" key="2">
    <citation type="submission" date="2025-08" db="UniProtKB">
        <authorList>
            <consortium name="Ensembl"/>
        </authorList>
    </citation>
    <scope>IDENTIFICATION</scope>
</reference>
<evidence type="ECO:0000256" key="15">
    <source>
        <dbReference type="RuleBase" id="RU000461"/>
    </source>
</evidence>
<dbReference type="FunFam" id="1.10.630.10:FF:000001">
    <property type="entry name" value="Cytochrome P450, family 2"/>
    <property type="match status" value="1"/>
</dbReference>
<keyword evidence="16" id="KW-1133">Transmembrane helix</keyword>
<evidence type="ECO:0000256" key="9">
    <source>
        <dbReference type="ARBA" id="ARBA00022848"/>
    </source>
</evidence>
<evidence type="ECO:0000256" key="4">
    <source>
        <dbReference type="ARBA" id="ARBA00010617"/>
    </source>
</evidence>
<reference evidence="17" key="3">
    <citation type="submission" date="2025-09" db="UniProtKB">
        <authorList>
            <consortium name="Ensembl"/>
        </authorList>
    </citation>
    <scope>IDENTIFICATION</scope>
</reference>
<evidence type="ECO:0000256" key="5">
    <source>
        <dbReference type="ARBA" id="ARBA00012109"/>
    </source>
</evidence>
<keyword evidence="18" id="KW-1185">Reference proteome</keyword>
<keyword evidence="16" id="KW-0812">Transmembrane</keyword>
<dbReference type="InterPro" id="IPR050182">
    <property type="entry name" value="Cytochrome_P450_fam2"/>
</dbReference>
<name>F7FSV0_MONDO</name>
<evidence type="ECO:0000256" key="1">
    <source>
        <dbReference type="ARBA" id="ARBA00001971"/>
    </source>
</evidence>
<dbReference type="AlphaFoldDB" id="F7FSV0"/>
<dbReference type="InterPro" id="IPR017972">
    <property type="entry name" value="Cyt_P450_CS"/>
</dbReference>
<dbReference type="KEGG" id="mdo:100028620"/>
<dbReference type="Ensembl" id="ENSMODT00000040236.3">
    <property type="protein sequence ID" value="ENSMODP00000038636.2"/>
    <property type="gene ID" value="ENSMODG00000025781.3"/>
</dbReference>
<evidence type="ECO:0000256" key="14">
    <source>
        <dbReference type="PIRSR" id="PIRSR602401-1"/>
    </source>
</evidence>
<proteinExistence type="inferred from homology"/>
<comment type="cofactor">
    <cofactor evidence="1 14">
        <name>heme</name>
        <dbReference type="ChEBI" id="CHEBI:30413"/>
    </cofactor>
</comment>
<dbReference type="GeneTree" id="ENSGT00940000163402"/>
<evidence type="ECO:0000256" key="3">
    <source>
        <dbReference type="ARBA" id="ARBA00004586"/>
    </source>
</evidence>
<evidence type="ECO:0000313" key="18">
    <source>
        <dbReference type="Proteomes" id="UP000002280"/>
    </source>
</evidence>
<dbReference type="GeneID" id="100028620"/>
<dbReference type="GO" id="GO:0016712">
    <property type="term" value="F:oxidoreductase activity, acting on paired donors, with incorporation or reduction of molecular oxygen, reduced flavin or flavoprotein as one donor, and incorporation of one atom of oxygen"/>
    <property type="evidence" value="ECO:0000318"/>
    <property type="project" value="GO_Central"/>
</dbReference>
<dbReference type="GO" id="GO:0005737">
    <property type="term" value="C:cytoplasm"/>
    <property type="evidence" value="ECO:0000318"/>
    <property type="project" value="GO_Central"/>
</dbReference>
<evidence type="ECO:0000256" key="12">
    <source>
        <dbReference type="ARBA" id="ARBA00023033"/>
    </source>
</evidence>
<keyword evidence="8" id="KW-0256">Endoplasmic reticulum</keyword>
<evidence type="ECO:0000256" key="11">
    <source>
        <dbReference type="ARBA" id="ARBA00023004"/>
    </source>
</evidence>
<dbReference type="PROSITE" id="PS00086">
    <property type="entry name" value="CYTOCHROME_P450"/>
    <property type="match status" value="1"/>
</dbReference>
<dbReference type="InterPro" id="IPR036396">
    <property type="entry name" value="Cyt_P450_sf"/>
</dbReference>
<keyword evidence="7 14" id="KW-0479">Metal-binding</keyword>
<dbReference type="GO" id="GO:0005506">
    <property type="term" value="F:iron ion binding"/>
    <property type="evidence" value="ECO:0007669"/>
    <property type="project" value="InterPro"/>
</dbReference>
<evidence type="ECO:0000256" key="2">
    <source>
        <dbReference type="ARBA" id="ARBA00004524"/>
    </source>
</evidence>
<evidence type="ECO:0000256" key="13">
    <source>
        <dbReference type="ARBA" id="ARBA00023136"/>
    </source>
</evidence>
<dbReference type="OrthoDB" id="1103324at2759"/>
<keyword evidence="6 14" id="KW-0349">Heme</keyword>
<evidence type="ECO:0000256" key="8">
    <source>
        <dbReference type="ARBA" id="ARBA00022824"/>
    </source>
</evidence>